<dbReference type="PANTHER" id="PTHR30336:SF4">
    <property type="entry name" value="ENVELOPE BIOGENESIS FACTOR ELYC"/>
    <property type="match status" value="1"/>
</dbReference>
<comment type="caution">
    <text evidence="3">The sequence shown here is derived from an EMBL/GenBank/DDBJ whole genome shotgun (WGS) entry which is preliminary data.</text>
</comment>
<reference evidence="3" key="1">
    <citation type="submission" date="2022-01" db="EMBL/GenBank/DDBJ databases">
        <title>Whole genome-based taxonomy of the Shewanellaceae.</title>
        <authorList>
            <person name="Martin-Rodriguez A.J."/>
        </authorList>
    </citation>
    <scope>NUCLEOTIDE SEQUENCE</scope>
    <source>
        <strain evidence="3">DSM 16422</strain>
    </source>
</reference>
<protein>
    <submittedName>
        <fullName evidence="3">YdcF family protein</fullName>
    </submittedName>
</protein>
<feature type="domain" description="DUF218" evidence="2">
    <location>
        <begin position="84"/>
        <end position="240"/>
    </location>
</feature>
<evidence type="ECO:0000313" key="4">
    <source>
        <dbReference type="Proteomes" id="UP001139333"/>
    </source>
</evidence>
<dbReference type="EMBL" id="JAKIKP010000014">
    <property type="protein sequence ID" value="MCL1144038.1"/>
    <property type="molecule type" value="Genomic_DNA"/>
</dbReference>
<dbReference type="InterPro" id="IPR014729">
    <property type="entry name" value="Rossmann-like_a/b/a_fold"/>
</dbReference>
<keyword evidence="1" id="KW-0812">Transmembrane</keyword>
<dbReference type="GO" id="GO:0005886">
    <property type="term" value="C:plasma membrane"/>
    <property type="evidence" value="ECO:0007669"/>
    <property type="project" value="TreeGrafter"/>
</dbReference>
<gene>
    <name evidence="3" type="ORF">L2672_15260</name>
</gene>
<dbReference type="Pfam" id="PF02698">
    <property type="entry name" value="DUF218"/>
    <property type="match status" value="1"/>
</dbReference>
<name>A0A9X1ZLM3_9GAMM</name>
<dbReference type="InterPro" id="IPR051599">
    <property type="entry name" value="Cell_Envelope_Assoc"/>
</dbReference>
<keyword evidence="1" id="KW-0472">Membrane</keyword>
<feature type="transmembrane region" description="Helical" evidence="1">
    <location>
        <begin position="44"/>
        <end position="64"/>
    </location>
</feature>
<dbReference type="GO" id="GO:0043164">
    <property type="term" value="P:Gram-negative-bacterium-type cell wall biogenesis"/>
    <property type="evidence" value="ECO:0007669"/>
    <property type="project" value="TreeGrafter"/>
</dbReference>
<accession>A0A9X1ZLM3</accession>
<dbReference type="AlphaFoldDB" id="A0A9X1ZLM3"/>
<evidence type="ECO:0000259" key="2">
    <source>
        <dbReference type="Pfam" id="PF02698"/>
    </source>
</evidence>
<organism evidence="3 4">
    <name type="scientific">Shewanella gaetbuli</name>
    <dbReference type="NCBI Taxonomy" id="220752"/>
    <lineage>
        <taxon>Bacteria</taxon>
        <taxon>Pseudomonadati</taxon>
        <taxon>Pseudomonadota</taxon>
        <taxon>Gammaproteobacteria</taxon>
        <taxon>Alteromonadales</taxon>
        <taxon>Shewanellaceae</taxon>
        <taxon>Shewanella</taxon>
    </lineage>
</organism>
<dbReference type="PANTHER" id="PTHR30336">
    <property type="entry name" value="INNER MEMBRANE PROTEIN, PROBABLE PERMEASE"/>
    <property type="match status" value="1"/>
</dbReference>
<feature type="transmembrane region" description="Helical" evidence="1">
    <location>
        <begin position="12"/>
        <end position="32"/>
    </location>
</feature>
<dbReference type="GO" id="GO:0000270">
    <property type="term" value="P:peptidoglycan metabolic process"/>
    <property type="evidence" value="ECO:0007669"/>
    <property type="project" value="TreeGrafter"/>
</dbReference>
<proteinExistence type="predicted"/>
<evidence type="ECO:0000313" key="3">
    <source>
        <dbReference type="EMBL" id="MCL1144038.1"/>
    </source>
</evidence>
<dbReference type="CDD" id="cd06259">
    <property type="entry name" value="YdcF-like"/>
    <property type="match status" value="1"/>
</dbReference>
<dbReference type="RefSeq" id="WP_248996706.1">
    <property type="nucleotide sequence ID" value="NZ_JAKIKP010000014.1"/>
</dbReference>
<sequence>MFWVKKLVSQLFMPIPLTILLLLLSVVLLTWFRTRFSALAKICFASACAVLILLSQSSVSYFLANNLESQYPVNYSAIQQPCTVMVLGSGHSDKQGLTATQQLSSTALARLTEGVRQLSLGQHCQLVVSGWSGGYMQTDHATVMKAAAIELGVSPQQIITFPHAKDTIEEAMYLYREIGQHPFRLVTSATHMPRAMLIFESLGMAPQAAPTDFNAKKGLWWRLDADYLLTSQKSIHEYVGRLWITFKGISADQMVNQLPLIKDQDID</sequence>
<evidence type="ECO:0000256" key="1">
    <source>
        <dbReference type="SAM" id="Phobius"/>
    </source>
</evidence>
<dbReference type="InterPro" id="IPR003848">
    <property type="entry name" value="DUF218"/>
</dbReference>
<keyword evidence="1" id="KW-1133">Transmembrane helix</keyword>
<keyword evidence="4" id="KW-1185">Reference proteome</keyword>
<dbReference type="Gene3D" id="3.40.50.620">
    <property type="entry name" value="HUPs"/>
    <property type="match status" value="1"/>
</dbReference>
<dbReference type="Proteomes" id="UP001139333">
    <property type="component" value="Unassembled WGS sequence"/>
</dbReference>